<keyword evidence="4" id="KW-0547">Nucleotide-binding</keyword>
<name>A0A2N3N5A4_9PEZI</name>
<dbReference type="VEuPathDB" id="FungiDB:jhhlp_006212"/>
<dbReference type="PROSITE" id="PS51192">
    <property type="entry name" value="HELICASE_ATP_BIND_1"/>
    <property type="match status" value="1"/>
</dbReference>
<dbReference type="InterPro" id="IPR014001">
    <property type="entry name" value="Helicase_ATP-bd"/>
</dbReference>
<dbReference type="InterPro" id="IPR000330">
    <property type="entry name" value="SNF2_N"/>
</dbReference>
<feature type="compositionally biased region" description="Polar residues" evidence="11">
    <location>
        <begin position="1407"/>
        <end position="1418"/>
    </location>
</feature>
<dbReference type="GO" id="GO:0140658">
    <property type="term" value="F:ATP-dependent chromatin remodeler activity"/>
    <property type="evidence" value="ECO:0007669"/>
    <property type="project" value="TreeGrafter"/>
</dbReference>
<evidence type="ECO:0000256" key="6">
    <source>
        <dbReference type="ARBA" id="ARBA00022801"/>
    </source>
</evidence>
<dbReference type="InParanoid" id="A0A2N3N5A4"/>
<keyword evidence="3" id="KW-0479">Metal-binding</keyword>
<proteinExistence type="predicted"/>
<evidence type="ECO:0000256" key="3">
    <source>
        <dbReference type="ARBA" id="ARBA00022723"/>
    </source>
</evidence>
<dbReference type="InterPro" id="IPR011011">
    <property type="entry name" value="Znf_FYVE_PHD"/>
</dbReference>
<dbReference type="Gene3D" id="3.40.50.300">
    <property type="entry name" value="P-loop containing nucleotide triphosphate hydrolases"/>
    <property type="match status" value="1"/>
</dbReference>
<dbReference type="GO" id="GO:0042393">
    <property type="term" value="F:histone binding"/>
    <property type="evidence" value="ECO:0007669"/>
    <property type="project" value="TreeGrafter"/>
</dbReference>
<keyword evidence="16" id="KW-1185">Reference proteome</keyword>
<evidence type="ECO:0008006" key="17">
    <source>
        <dbReference type="Google" id="ProtNLM"/>
    </source>
</evidence>
<sequence length="1508" mass="170508">MEPDSDVLELSNTDTLSQAKVSTISKSSVYDHPLPTRPVRIEVVLPSIAPSVRDEYVDLQSNVVECVVAEVKTADAGDTWYQVEFRDGRHNIVPFDEVVQLEGGADALDSYQLRTSIESNQRPLKRRRLSNELYEANGVESDRINIEESEDDEEDFGDSDEEELPVVRRSSRRTLRQKRPVSYNLDNWLAQGEMGLAKRRELQPRRLTSLALSRNGEDDADELAGEPTSFQQSSSDDDDDFQMVRSDLAPAPKRSRAKRKSRRLQSKASIVIPSHSRGSSIEFERPRRSGRSTRNTKVMTDSALMDVDSFYISDDKTSGVPRVASIKEIFRPLPSTSDFVQYHMLICDVCNQQASHKKGSLIYCQGCTLSFHKTCIGIRQGREHVVTKVGEDNFVFQCKFCVGRLGAKDPAARQSMCQGCKQDGLSCAPFSEKKSARQEEELRQQNGGVDPVTDVAAPLLNNPDNILFRCIGCRRPWHIEHLPTTRTLESDLADVKHERFKEYSVDWKCNECSSMSRKIESLVAWRPANQDAPATSRLVYTAVGYDDKEYLVKWEGLSYFHCSWMPGAWIYGVANAVMRTAFSKRAVQNSLLCLTSKEAIPEEYLRPDIIFQAKYHHAPPRARNKEEELSLISHVSKIYVKFEGLRYDDVVWDSPPSKDSGAIYAAFESAFIEYANGLYFRPDNPSKMRERVRQFKEASFKDEIELAEQPPGLRGKLMKYQLQGVNWMLHRYHQSENAILADEMGLGKTVQVISLITTLAFKSPRCWPFLIVVPNSTCPNWRREIKHWAPDLRVVAYHGGKTAQELAYKYELFPNGSRELRAHVVVMSYDSAQDDRTRGLFKSVHWAGVVIDEGQRLKNDKNLLYVALQGMNFPFKLLLTGTPLQNNKRELFNLLQFVDPQYGAAEMDEKYEVLTTENVRELHSIISPYFLRRTKAGVLKFLPGMAQIIIPVTMTVLQEKLCKSIMAKNPDLIRAIFSNSKIAAKERGSLNNILMQLRKCLCHPFIYSEAIEERDVNAKKMHRNLVEASGKLLLLELMLPKLKEQGHRVLIFSQFLAQLDIVEDFLAGMELSYKRLDGSMSSLEKQKRIDAFNAPGSDIFAFLLSTRAGGVGINLATADTVIIMDPDFNPHQDLQALSRAHRIGQRNRVLCFQLMTRNSVEEKIMQMGKKKLALDYALIERMDMEDAGDDLEGILRHGAEALFNDNEKEVIRYDAASVEKLLDRSQADKANEDGDTEEGSFSYARIFSAETGDIEEAALEHLDTPGELHQSVWDAILAERQAEAERARNMAVEKLGRGGRKRKTVNYRTNTKQAFGLDAADLSDSDRADKSSGGESELYNGGTNDDQASDTDFEGRPSAATDSVAAEGAADRIQSDALIKEQDDKRKRNRKSANVQPKNPEQLPPLATTNRQPQQSQVHPGHIKRAVQQDKGLAPAWLTSNGGLAVLCRRLILRYRNLWSKCRITGPKRLRAHVQLLFCQASGNNKRPESWQRPREIMPRGNLRSGLL</sequence>
<evidence type="ECO:0000313" key="16">
    <source>
        <dbReference type="Proteomes" id="UP000233524"/>
    </source>
</evidence>
<feature type="domain" description="Helicase C-terminal" evidence="14">
    <location>
        <begin position="1034"/>
        <end position="1185"/>
    </location>
</feature>
<dbReference type="Gene3D" id="3.40.50.10810">
    <property type="entry name" value="Tandem AAA-ATPase domain"/>
    <property type="match status" value="1"/>
</dbReference>
<evidence type="ECO:0000256" key="1">
    <source>
        <dbReference type="ARBA" id="ARBA00004123"/>
    </source>
</evidence>
<dbReference type="Gene3D" id="3.30.40.10">
    <property type="entry name" value="Zinc/RING finger domain, C3HC4 (zinc finger)"/>
    <property type="match status" value="1"/>
</dbReference>
<dbReference type="SUPFAM" id="SSF57903">
    <property type="entry name" value="FYVE/PHD zinc finger"/>
    <property type="match status" value="1"/>
</dbReference>
<keyword evidence="7" id="KW-0862">Zinc</keyword>
<dbReference type="SMART" id="SM00249">
    <property type="entry name" value="PHD"/>
    <property type="match status" value="2"/>
</dbReference>
<feature type="region of interest" description="Disordered" evidence="11">
    <location>
        <begin position="1484"/>
        <end position="1508"/>
    </location>
</feature>
<dbReference type="STRING" id="41688.A0A2N3N5A4"/>
<dbReference type="GO" id="GO:0003677">
    <property type="term" value="F:DNA binding"/>
    <property type="evidence" value="ECO:0007669"/>
    <property type="project" value="TreeGrafter"/>
</dbReference>
<keyword evidence="5 10" id="KW-0863">Zinc-finger</keyword>
<evidence type="ECO:0000256" key="10">
    <source>
        <dbReference type="PROSITE-ProRule" id="PRU00146"/>
    </source>
</evidence>
<feature type="compositionally biased region" description="Acidic residues" evidence="11">
    <location>
        <begin position="147"/>
        <end position="164"/>
    </location>
</feature>
<dbReference type="CDD" id="cd18793">
    <property type="entry name" value="SF2_C_SNF"/>
    <property type="match status" value="1"/>
</dbReference>
<dbReference type="Pfam" id="PF23615">
    <property type="entry name" value="Chromo_MIT1"/>
    <property type="match status" value="1"/>
</dbReference>
<dbReference type="SUPFAM" id="SSF54160">
    <property type="entry name" value="Chromo domain-like"/>
    <property type="match status" value="1"/>
</dbReference>
<dbReference type="InterPro" id="IPR038718">
    <property type="entry name" value="SNF2-like_sf"/>
</dbReference>
<dbReference type="GO" id="GO:0008270">
    <property type="term" value="F:zinc ion binding"/>
    <property type="evidence" value="ECO:0007669"/>
    <property type="project" value="UniProtKB-KW"/>
</dbReference>
<feature type="domain" description="PHD-type" evidence="12">
    <location>
        <begin position="344"/>
        <end position="404"/>
    </location>
</feature>
<protein>
    <recommendedName>
        <fullName evidence="17">PHD-type domain-containing protein</fullName>
    </recommendedName>
</protein>
<gene>
    <name evidence="15" type="ORF">jhhlp_006212</name>
</gene>
<dbReference type="Pfam" id="PF00176">
    <property type="entry name" value="SNF2-rel_dom"/>
    <property type="match status" value="1"/>
</dbReference>
<dbReference type="InterPro" id="IPR027417">
    <property type="entry name" value="P-loop_NTPase"/>
</dbReference>
<dbReference type="InterPro" id="IPR001965">
    <property type="entry name" value="Znf_PHD"/>
</dbReference>
<accession>A0A2N3N5A4</accession>
<dbReference type="GO" id="GO:0005634">
    <property type="term" value="C:nucleus"/>
    <property type="evidence" value="ECO:0007669"/>
    <property type="project" value="UniProtKB-SubCell"/>
</dbReference>
<evidence type="ECO:0000256" key="7">
    <source>
        <dbReference type="ARBA" id="ARBA00022833"/>
    </source>
</evidence>
<feature type="region of interest" description="Disordered" evidence="11">
    <location>
        <begin position="213"/>
        <end position="294"/>
    </location>
</feature>
<dbReference type="Pfam" id="PF00271">
    <property type="entry name" value="Helicase_C"/>
    <property type="match status" value="1"/>
</dbReference>
<dbReference type="CDD" id="cd18660">
    <property type="entry name" value="CD1_tandem"/>
    <property type="match status" value="1"/>
</dbReference>
<keyword evidence="6" id="KW-0378">Hydrolase</keyword>
<dbReference type="GO" id="GO:0003682">
    <property type="term" value="F:chromatin binding"/>
    <property type="evidence" value="ECO:0007669"/>
    <property type="project" value="TreeGrafter"/>
</dbReference>
<keyword evidence="9" id="KW-0539">Nucleus</keyword>
<dbReference type="Pfam" id="PF15446">
    <property type="entry name" value="zf-PHD-like"/>
    <property type="match status" value="1"/>
</dbReference>
<feature type="compositionally biased region" description="Basic residues" evidence="11">
    <location>
        <begin position="253"/>
        <end position="265"/>
    </location>
</feature>
<evidence type="ECO:0000256" key="8">
    <source>
        <dbReference type="ARBA" id="ARBA00022840"/>
    </source>
</evidence>
<feature type="compositionally biased region" description="Basic and acidic residues" evidence="11">
    <location>
        <begin position="1369"/>
        <end position="1386"/>
    </location>
</feature>
<dbReference type="PROSITE" id="PS50016">
    <property type="entry name" value="ZF_PHD_2"/>
    <property type="match status" value="1"/>
</dbReference>
<evidence type="ECO:0000259" key="13">
    <source>
        <dbReference type="PROSITE" id="PS51192"/>
    </source>
</evidence>
<dbReference type="InterPro" id="IPR013083">
    <property type="entry name" value="Znf_RING/FYVE/PHD"/>
</dbReference>
<dbReference type="EMBL" id="NLAX01000701">
    <property type="protein sequence ID" value="PKS07606.1"/>
    <property type="molecule type" value="Genomic_DNA"/>
</dbReference>
<dbReference type="InterPro" id="IPR055565">
    <property type="entry name" value="DUF7141"/>
</dbReference>
<dbReference type="InterPro" id="IPR049730">
    <property type="entry name" value="SNF2/RAD54-like_C"/>
</dbReference>
<comment type="caution">
    <text evidence="15">The sequence shown here is derived from an EMBL/GenBank/DDBJ whole genome shotgun (WGS) entry which is preliminary data.</text>
</comment>
<dbReference type="InterPro" id="IPR016197">
    <property type="entry name" value="Chromo-like_dom_sf"/>
</dbReference>
<feature type="region of interest" description="Disordered" evidence="11">
    <location>
        <begin position="1318"/>
        <end position="1422"/>
    </location>
</feature>
<dbReference type="PROSITE" id="PS01359">
    <property type="entry name" value="ZF_PHD_1"/>
    <property type="match status" value="1"/>
</dbReference>
<dbReference type="OrthoDB" id="5857104at2759"/>
<dbReference type="Pfam" id="PF23614">
    <property type="entry name" value="DUF7141"/>
    <property type="match status" value="1"/>
</dbReference>
<dbReference type="CDD" id="cd15489">
    <property type="entry name" value="PHD_SF"/>
    <property type="match status" value="1"/>
</dbReference>
<dbReference type="GO" id="GO:0000785">
    <property type="term" value="C:chromatin"/>
    <property type="evidence" value="ECO:0007669"/>
    <property type="project" value="TreeGrafter"/>
</dbReference>
<dbReference type="InterPro" id="IPR001650">
    <property type="entry name" value="Helicase_C-like"/>
</dbReference>
<comment type="subunit">
    <text evidence="2">Component of the NuA4 histone acetyltransferase complex.</text>
</comment>
<organism evidence="15 16">
    <name type="scientific">Lomentospora prolificans</name>
    <dbReference type="NCBI Taxonomy" id="41688"/>
    <lineage>
        <taxon>Eukaryota</taxon>
        <taxon>Fungi</taxon>
        <taxon>Dikarya</taxon>
        <taxon>Ascomycota</taxon>
        <taxon>Pezizomycotina</taxon>
        <taxon>Sordariomycetes</taxon>
        <taxon>Hypocreomycetidae</taxon>
        <taxon>Microascales</taxon>
        <taxon>Microascaceae</taxon>
        <taxon>Lomentospora</taxon>
    </lineage>
</organism>
<dbReference type="InterPro" id="IPR019786">
    <property type="entry name" value="Zinc_finger_PHD-type_CS"/>
</dbReference>
<evidence type="ECO:0000256" key="2">
    <source>
        <dbReference type="ARBA" id="ARBA00011353"/>
    </source>
</evidence>
<dbReference type="InterPro" id="IPR041684">
    <property type="entry name" value="Znf-PHD-like"/>
</dbReference>
<evidence type="ECO:0000256" key="11">
    <source>
        <dbReference type="SAM" id="MobiDB-lite"/>
    </source>
</evidence>
<dbReference type="GO" id="GO:0016887">
    <property type="term" value="F:ATP hydrolysis activity"/>
    <property type="evidence" value="ECO:0007669"/>
    <property type="project" value="TreeGrafter"/>
</dbReference>
<evidence type="ECO:0000259" key="12">
    <source>
        <dbReference type="PROSITE" id="PS50016"/>
    </source>
</evidence>
<feature type="region of interest" description="Disordered" evidence="11">
    <location>
        <begin position="140"/>
        <end position="168"/>
    </location>
</feature>
<dbReference type="SMART" id="SM00490">
    <property type="entry name" value="HELICc"/>
    <property type="match status" value="1"/>
</dbReference>
<evidence type="ECO:0000313" key="15">
    <source>
        <dbReference type="EMBL" id="PKS07606.1"/>
    </source>
</evidence>
<evidence type="ECO:0000256" key="4">
    <source>
        <dbReference type="ARBA" id="ARBA00022741"/>
    </source>
</evidence>
<dbReference type="CDD" id="cd17919">
    <property type="entry name" value="DEXHc_Snf"/>
    <property type="match status" value="1"/>
</dbReference>
<comment type="subcellular location">
    <subcellularLocation>
        <location evidence="1">Nucleus</location>
    </subcellularLocation>
</comment>
<evidence type="ECO:0000259" key="14">
    <source>
        <dbReference type="PROSITE" id="PS51194"/>
    </source>
</evidence>
<dbReference type="GO" id="GO:0005524">
    <property type="term" value="F:ATP binding"/>
    <property type="evidence" value="ECO:0007669"/>
    <property type="project" value="UniProtKB-KW"/>
</dbReference>
<keyword evidence="8" id="KW-0067">ATP-binding</keyword>
<dbReference type="InterPro" id="IPR056616">
    <property type="entry name" value="Chromo_MIT1"/>
</dbReference>
<dbReference type="PANTHER" id="PTHR45623">
    <property type="entry name" value="CHROMODOMAIN-HELICASE-DNA-BINDING PROTEIN 3-RELATED-RELATED"/>
    <property type="match status" value="1"/>
</dbReference>
<dbReference type="SUPFAM" id="SSF52540">
    <property type="entry name" value="P-loop containing nucleoside triphosphate hydrolases"/>
    <property type="match status" value="2"/>
</dbReference>
<reference evidence="15 16" key="1">
    <citation type="journal article" date="2017" name="G3 (Bethesda)">
        <title>First Draft Genome Sequence of the Pathogenic Fungus Lomentospora prolificans (Formerly Scedosporium prolificans).</title>
        <authorList>
            <person name="Luo R."/>
            <person name="Zimin A."/>
            <person name="Workman R."/>
            <person name="Fan Y."/>
            <person name="Pertea G."/>
            <person name="Grossman N."/>
            <person name="Wear M.P."/>
            <person name="Jia B."/>
            <person name="Miller H."/>
            <person name="Casadevall A."/>
            <person name="Timp W."/>
            <person name="Zhang S.X."/>
            <person name="Salzberg S.L."/>
        </authorList>
    </citation>
    <scope>NUCLEOTIDE SEQUENCE [LARGE SCALE GENOMIC DNA]</scope>
    <source>
        <strain evidence="15 16">JHH-5317</strain>
    </source>
</reference>
<feature type="compositionally biased region" description="Basic and acidic residues" evidence="11">
    <location>
        <begin position="1486"/>
        <end position="1498"/>
    </location>
</feature>
<dbReference type="SMART" id="SM00487">
    <property type="entry name" value="DEXDc"/>
    <property type="match status" value="1"/>
</dbReference>
<dbReference type="InterPro" id="IPR019787">
    <property type="entry name" value="Znf_PHD-finger"/>
</dbReference>
<feature type="domain" description="Helicase ATP-binding" evidence="13">
    <location>
        <begin position="729"/>
        <end position="901"/>
    </location>
</feature>
<dbReference type="Gene3D" id="2.40.50.40">
    <property type="match status" value="1"/>
</dbReference>
<dbReference type="PROSITE" id="PS51194">
    <property type="entry name" value="HELICASE_CTER"/>
    <property type="match status" value="1"/>
</dbReference>
<dbReference type="Proteomes" id="UP000233524">
    <property type="component" value="Unassembled WGS sequence"/>
</dbReference>
<evidence type="ECO:0000256" key="9">
    <source>
        <dbReference type="ARBA" id="ARBA00023242"/>
    </source>
</evidence>
<dbReference type="PANTHER" id="PTHR45623:SF17">
    <property type="entry name" value="CHROMODOMAIN-HELICASE-DNA-BINDING PROTEIN 3-RELATED"/>
    <property type="match status" value="1"/>
</dbReference>
<evidence type="ECO:0000256" key="5">
    <source>
        <dbReference type="ARBA" id="ARBA00022771"/>
    </source>
</evidence>